<dbReference type="PANTHER" id="PTHR30537">
    <property type="entry name" value="HTH-TYPE TRANSCRIPTIONAL REGULATOR"/>
    <property type="match status" value="1"/>
</dbReference>
<dbReference type="InterPro" id="IPR036388">
    <property type="entry name" value="WH-like_DNA-bd_sf"/>
</dbReference>
<dbReference type="EMBL" id="JAMBED010000013">
    <property type="protein sequence ID" value="MCL1551300.1"/>
    <property type="molecule type" value="Genomic_DNA"/>
</dbReference>
<proteinExistence type="inferred from homology"/>
<accession>A0ABT0LPN7</accession>
<feature type="domain" description="HTH lysR-type" evidence="2">
    <location>
        <begin position="24"/>
        <end position="81"/>
    </location>
</feature>
<keyword evidence="4" id="KW-1185">Reference proteome</keyword>
<comment type="similarity">
    <text evidence="1">Belongs to the LysR transcriptional regulatory family.</text>
</comment>
<evidence type="ECO:0000259" key="2">
    <source>
        <dbReference type="PROSITE" id="PS50931"/>
    </source>
</evidence>
<dbReference type="InterPro" id="IPR036390">
    <property type="entry name" value="WH_DNA-bd_sf"/>
</dbReference>
<dbReference type="PRINTS" id="PR00039">
    <property type="entry name" value="HTHLYSR"/>
</dbReference>
<comment type="caution">
    <text evidence="3">The sequence shown here is derived from an EMBL/GenBank/DDBJ whole genome shotgun (WGS) entry which is preliminary data.</text>
</comment>
<evidence type="ECO:0000313" key="4">
    <source>
        <dbReference type="Proteomes" id="UP001167357"/>
    </source>
</evidence>
<organism evidence="3 4">
    <name type="scientific">Xanthomonas nasturtii</name>
    <dbReference type="NCBI Taxonomy" id="1843581"/>
    <lineage>
        <taxon>Bacteria</taxon>
        <taxon>Pseudomonadati</taxon>
        <taxon>Pseudomonadota</taxon>
        <taxon>Gammaproteobacteria</taxon>
        <taxon>Lysobacterales</taxon>
        <taxon>Lysobacteraceae</taxon>
        <taxon>Xanthomonas</taxon>
    </lineage>
</organism>
<dbReference type="Proteomes" id="UP001167357">
    <property type="component" value="Unassembled WGS sequence"/>
</dbReference>
<dbReference type="InterPro" id="IPR000847">
    <property type="entry name" value="LysR_HTH_N"/>
</dbReference>
<reference evidence="3" key="1">
    <citation type="submission" date="2022-04" db="EMBL/GenBank/DDBJ databases">
        <title>Genomic comparison of 19 strains of Xanthomonas nasturtii, a newly emerging watercress pathogen.</title>
        <authorList>
            <person name="Harrison J."/>
            <person name="Greer S."/>
            <person name="Hussain R."/>
            <person name="Lascelles D."/>
            <person name="Roberts M."/>
            <person name="Carter B."/>
            <person name="Bryning A."/>
            <person name="Carroll S."/>
            <person name="Aspin A."/>
            <person name="Cruz L."/>
            <person name="Cruz J."/>
            <person name="Grant M."/>
            <person name="Vicente J."/>
            <person name="Studholme D.J."/>
        </authorList>
    </citation>
    <scope>NUCLEOTIDE SEQUENCE</scope>
    <source>
        <strain evidence="3">10016B</strain>
    </source>
</reference>
<dbReference type="PANTHER" id="PTHR30537:SF72">
    <property type="entry name" value="LYSR FAMILY TRANSCRIPTIONAL REGULATOR"/>
    <property type="match status" value="1"/>
</dbReference>
<dbReference type="Pfam" id="PF00126">
    <property type="entry name" value="HTH_1"/>
    <property type="match status" value="1"/>
</dbReference>
<evidence type="ECO:0000256" key="1">
    <source>
        <dbReference type="ARBA" id="ARBA00009437"/>
    </source>
</evidence>
<gene>
    <name evidence="3" type="ORF">M3O51_08180</name>
</gene>
<dbReference type="PROSITE" id="PS50931">
    <property type="entry name" value="HTH_LYSR"/>
    <property type="match status" value="1"/>
</dbReference>
<protein>
    <submittedName>
        <fullName evidence="3">LysR family transcriptional regulator</fullName>
    </submittedName>
</protein>
<evidence type="ECO:0000313" key="3">
    <source>
        <dbReference type="EMBL" id="MCL1551300.1"/>
    </source>
</evidence>
<dbReference type="Gene3D" id="1.10.10.10">
    <property type="entry name" value="Winged helix-like DNA-binding domain superfamily/Winged helix DNA-binding domain"/>
    <property type="match status" value="1"/>
</dbReference>
<dbReference type="InterPro" id="IPR058163">
    <property type="entry name" value="LysR-type_TF_proteobact-type"/>
</dbReference>
<dbReference type="SUPFAM" id="SSF46785">
    <property type="entry name" value="Winged helix' DNA-binding domain"/>
    <property type="match status" value="1"/>
</dbReference>
<name>A0ABT0LPN7_9XANT</name>
<sequence length="87" mass="9713">MRLRRRINRLTLIAPFKITDRSMDTLESLRAFLRVAELGSFTRAADTLGLPKASVSTAVQRLEASLGTQLLHRTTRRVQLTGDGTAF</sequence>